<dbReference type="AlphaFoldDB" id="A0A2J6PHG9"/>
<accession>A0A2J6PHG9</accession>
<evidence type="ECO:0000313" key="3">
    <source>
        <dbReference type="Proteomes" id="UP000235672"/>
    </source>
</evidence>
<keyword evidence="3" id="KW-1185">Reference proteome</keyword>
<protein>
    <submittedName>
        <fullName evidence="2">Uncharacterized protein</fullName>
    </submittedName>
</protein>
<organism evidence="2 3">
    <name type="scientific">Hyaloscypha hepaticicola</name>
    <dbReference type="NCBI Taxonomy" id="2082293"/>
    <lineage>
        <taxon>Eukaryota</taxon>
        <taxon>Fungi</taxon>
        <taxon>Dikarya</taxon>
        <taxon>Ascomycota</taxon>
        <taxon>Pezizomycotina</taxon>
        <taxon>Leotiomycetes</taxon>
        <taxon>Helotiales</taxon>
        <taxon>Hyaloscyphaceae</taxon>
        <taxon>Hyaloscypha</taxon>
    </lineage>
</organism>
<name>A0A2J6PHG9_9HELO</name>
<proteinExistence type="predicted"/>
<feature type="compositionally biased region" description="Polar residues" evidence="1">
    <location>
        <begin position="48"/>
        <end position="61"/>
    </location>
</feature>
<feature type="region of interest" description="Disordered" evidence="1">
    <location>
        <begin position="47"/>
        <end position="66"/>
    </location>
</feature>
<dbReference type="EMBL" id="KZ613531">
    <property type="protein sequence ID" value="PMD13464.1"/>
    <property type="molecule type" value="Genomic_DNA"/>
</dbReference>
<gene>
    <name evidence="2" type="ORF">NA56DRAFT_712045</name>
</gene>
<sequence length="170" mass="17505">MLGYFGSRESQVAPLAEYPATGEKTEAHLADNAVKLFGGALQKKNSRRQCNASSGHGSTNARGGGSGHCPSSGCRAVAVQCRLSATGAQAASHTRIRKTSGPIGQCVGSLEVVIGGVGVGIGEQANRRGLWKPIVGVREHAAETGDGTSDTKRICRTWRECAAEVGSGDI</sequence>
<evidence type="ECO:0000256" key="1">
    <source>
        <dbReference type="SAM" id="MobiDB-lite"/>
    </source>
</evidence>
<dbReference type="Proteomes" id="UP000235672">
    <property type="component" value="Unassembled WGS sequence"/>
</dbReference>
<evidence type="ECO:0000313" key="2">
    <source>
        <dbReference type="EMBL" id="PMD13464.1"/>
    </source>
</evidence>
<reference evidence="2 3" key="1">
    <citation type="submission" date="2016-05" db="EMBL/GenBank/DDBJ databases">
        <title>A degradative enzymes factory behind the ericoid mycorrhizal symbiosis.</title>
        <authorList>
            <consortium name="DOE Joint Genome Institute"/>
            <person name="Martino E."/>
            <person name="Morin E."/>
            <person name="Grelet G."/>
            <person name="Kuo A."/>
            <person name="Kohler A."/>
            <person name="Daghino S."/>
            <person name="Barry K."/>
            <person name="Choi C."/>
            <person name="Cichocki N."/>
            <person name="Clum A."/>
            <person name="Copeland A."/>
            <person name="Hainaut M."/>
            <person name="Haridas S."/>
            <person name="Labutti K."/>
            <person name="Lindquist E."/>
            <person name="Lipzen A."/>
            <person name="Khouja H.-R."/>
            <person name="Murat C."/>
            <person name="Ohm R."/>
            <person name="Olson A."/>
            <person name="Spatafora J."/>
            <person name="Veneault-Fourrey C."/>
            <person name="Henrissat B."/>
            <person name="Grigoriev I."/>
            <person name="Martin F."/>
            <person name="Perotto S."/>
        </authorList>
    </citation>
    <scope>NUCLEOTIDE SEQUENCE [LARGE SCALE GENOMIC DNA]</scope>
    <source>
        <strain evidence="2 3">UAMH 7357</strain>
    </source>
</reference>